<dbReference type="EMBL" id="BSPD01000037">
    <property type="protein sequence ID" value="GLS25944.1"/>
    <property type="molecule type" value="Genomic_DNA"/>
</dbReference>
<dbReference type="InterPro" id="IPR012727">
    <property type="entry name" value="Gly_oxidase_ThiO"/>
</dbReference>
<feature type="region of interest" description="Disordered" evidence="4">
    <location>
        <begin position="370"/>
        <end position="399"/>
    </location>
</feature>
<dbReference type="GO" id="GO:0050660">
    <property type="term" value="F:flavin adenine dinucleotide binding"/>
    <property type="evidence" value="ECO:0007669"/>
    <property type="project" value="InterPro"/>
</dbReference>
<evidence type="ECO:0000256" key="3">
    <source>
        <dbReference type="ARBA" id="ARBA00023002"/>
    </source>
</evidence>
<dbReference type="Gene3D" id="3.30.9.10">
    <property type="entry name" value="D-Amino Acid Oxidase, subunit A, domain 2"/>
    <property type="match status" value="1"/>
</dbReference>
<evidence type="ECO:0000256" key="4">
    <source>
        <dbReference type="SAM" id="MobiDB-lite"/>
    </source>
</evidence>
<keyword evidence="2" id="KW-0784">Thiamine biosynthesis</keyword>
<dbReference type="GO" id="GO:0005737">
    <property type="term" value="C:cytoplasm"/>
    <property type="evidence" value="ECO:0007669"/>
    <property type="project" value="TreeGrafter"/>
</dbReference>
<protein>
    <submittedName>
        <fullName evidence="6">Thiamine biosynthesis oxidoreductase ThiO</fullName>
    </submittedName>
</protein>
<gene>
    <name evidence="6" type="primary">thiO</name>
    <name evidence="6" type="ORF">GCM10007877_16590</name>
</gene>
<feature type="domain" description="FAD dependent oxidoreductase" evidence="5">
    <location>
        <begin position="21"/>
        <end position="359"/>
    </location>
</feature>
<evidence type="ECO:0000256" key="2">
    <source>
        <dbReference type="ARBA" id="ARBA00022977"/>
    </source>
</evidence>
<organism evidence="6 7">
    <name type="scientific">Marinibactrum halimedae</name>
    <dbReference type="NCBI Taxonomy" id="1444977"/>
    <lineage>
        <taxon>Bacteria</taxon>
        <taxon>Pseudomonadati</taxon>
        <taxon>Pseudomonadota</taxon>
        <taxon>Gammaproteobacteria</taxon>
        <taxon>Cellvibrionales</taxon>
        <taxon>Cellvibrionaceae</taxon>
        <taxon>Marinibactrum</taxon>
    </lineage>
</organism>
<proteinExistence type="predicted"/>
<keyword evidence="3" id="KW-0560">Oxidoreductase</keyword>
<dbReference type="GO" id="GO:0009228">
    <property type="term" value="P:thiamine biosynthetic process"/>
    <property type="evidence" value="ECO:0007669"/>
    <property type="project" value="UniProtKB-KW"/>
</dbReference>
<name>A0AA37T571_9GAMM</name>
<dbReference type="AlphaFoldDB" id="A0AA37T571"/>
<dbReference type="Pfam" id="PF01266">
    <property type="entry name" value="DAO"/>
    <property type="match status" value="1"/>
</dbReference>
<dbReference type="RefSeq" id="WP_232593285.1">
    <property type="nucleotide sequence ID" value="NZ_BSPD01000037.1"/>
</dbReference>
<sequence>MTLSNAPSFDSSHKQSPQTAAVVGGGIAGLSAAWGLIQRGISVTLFEASKGGSPKGASWAAGGMLTPNTEVNACPIVLGAGREALKAWPDFIAHLNQHLTTPVQLHRGGCVVVAHQQDHGSYLAFEQKAAYLNREGSPATFSTLNRAQLSDKNSVLGQRFNGGLWFDQEAWIHPESLTSGLRQALLSAGCTMMQGIRVQTLAANKITFGASNKAALSAEMGFDLVVDCRGTGAKTDLPTVRGVRGETIEVYAPEVILNHLVRLIHPRYSIYVIPRKGQRFLIGATEIESEDDGPITLRSAMELLSAAYSLHSGFAEARLLDMRSQCRPALSNNAPMIDWHDGILTVNGLYRHGILLTPWVMQTVMSKVAEHSTPPPSSSTFQTSLNRSSAERFTTPVEA</sequence>
<evidence type="ECO:0000256" key="1">
    <source>
        <dbReference type="ARBA" id="ARBA00004948"/>
    </source>
</evidence>
<dbReference type="Proteomes" id="UP001156870">
    <property type="component" value="Unassembled WGS sequence"/>
</dbReference>
<keyword evidence="7" id="KW-1185">Reference proteome</keyword>
<dbReference type="InterPro" id="IPR006076">
    <property type="entry name" value="FAD-dep_OxRdtase"/>
</dbReference>
<dbReference type="SUPFAM" id="SSF51905">
    <property type="entry name" value="FAD/NAD(P)-binding domain"/>
    <property type="match status" value="1"/>
</dbReference>
<reference evidence="6 7" key="1">
    <citation type="journal article" date="2014" name="Int. J. Syst. Evol. Microbiol.">
        <title>Complete genome sequence of Corynebacterium casei LMG S-19264T (=DSM 44701T), isolated from a smear-ripened cheese.</title>
        <authorList>
            <consortium name="US DOE Joint Genome Institute (JGI-PGF)"/>
            <person name="Walter F."/>
            <person name="Albersmeier A."/>
            <person name="Kalinowski J."/>
            <person name="Ruckert C."/>
        </authorList>
    </citation>
    <scope>NUCLEOTIDE SEQUENCE [LARGE SCALE GENOMIC DNA]</scope>
    <source>
        <strain evidence="6 7">NBRC 110095</strain>
    </source>
</reference>
<dbReference type="GO" id="GO:0016491">
    <property type="term" value="F:oxidoreductase activity"/>
    <property type="evidence" value="ECO:0007669"/>
    <property type="project" value="UniProtKB-KW"/>
</dbReference>
<accession>A0AA37T571</accession>
<dbReference type="InterPro" id="IPR036188">
    <property type="entry name" value="FAD/NAD-bd_sf"/>
</dbReference>
<dbReference type="Gene3D" id="3.50.50.60">
    <property type="entry name" value="FAD/NAD(P)-binding domain"/>
    <property type="match status" value="1"/>
</dbReference>
<dbReference type="SUPFAM" id="SSF54373">
    <property type="entry name" value="FAD-linked reductases, C-terminal domain"/>
    <property type="match status" value="1"/>
</dbReference>
<dbReference type="PANTHER" id="PTHR13847:SF289">
    <property type="entry name" value="GLYCINE OXIDASE"/>
    <property type="match status" value="1"/>
</dbReference>
<evidence type="ECO:0000259" key="5">
    <source>
        <dbReference type="Pfam" id="PF01266"/>
    </source>
</evidence>
<dbReference type="PANTHER" id="PTHR13847">
    <property type="entry name" value="SARCOSINE DEHYDROGENASE-RELATED"/>
    <property type="match status" value="1"/>
</dbReference>
<dbReference type="NCBIfam" id="TIGR02352">
    <property type="entry name" value="thiamin_ThiO"/>
    <property type="match status" value="1"/>
</dbReference>
<comment type="caution">
    <text evidence="6">The sequence shown here is derived from an EMBL/GenBank/DDBJ whole genome shotgun (WGS) entry which is preliminary data.</text>
</comment>
<evidence type="ECO:0000313" key="6">
    <source>
        <dbReference type="EMBL" id="GLS25944.1"/>
    </source>
</evidence>
<comment type="pathway">
    <text evidence="1">Cofactor biosynthesis; thiamine diphosphate biosynthesis.</text>
</comment>
<evidence type="ECO:0000313" key="7">
    <source>
        <dbReference type="Proteomes" id="UP001156870"/>
    </source>
</evidence>